<sequence>MVHRAKISCDRTCKMSLMNRYELVDFLFENKVNWSLDM</sequence>
<evidence type="ECO:0000313" key="1">
    <source>
        <dbReference type="EMBL" id="KHG23679.1"/>
    </source>
</evidence>
<organism evidence="1 2">
    <name type="scientific">Gossypium arboreum</name>
    <name type="common">Tree cotton</name>
    <name type="synonym">Gossypium nanking</name>
    <dbReference type="NCBI Taxonomy" id="29729"/>
    <lineage>
        <taxon>Eukaryota</taxon>
        <taxon>Viridiplantae</taxon>
        <taxon>Streptophyta</taxon>
        <taxon>Embryophyta</taxon>
        <taxon>Tracheophyta</taxon>
        <taxon>Spermatophyta</taxon>
        <taxon>Magnoliopsida</taxon>
        <taxon>eudicotyledons</taxon>
        <taxon>Gunneridae</taxon>
        <taxon>Pentapetalae</taxon>
        <taxon>rosids</taxon>
        <taxon>malvids</taxon>
        <taxon>Malvales</taxon>
        <taxon>Malvaceae</taxon>
        <taxon>Malvoideae</taxon>
        <taxon>Gossypium</taxon>
    </lineage>
</organism>
<keyword evidence="2" id="KW-1185">Reference proteome</keyword>
<evidence type="ECO:0000313" key="2">
    <source>
        <dbReference type="Proteomes" id="UP000032142"/>
    </source>
</evidence>
<dbReference type="EMBL" id="KN425935">
    <property type="protein sequence ID" value="KHG23679.1"/>
    <property type="molecule type" value="Genomic_DNA"/>
</dbReference>
<gene>
    <name evidence="1" type="ORF">F383_28999</name>
</gene>
<protein>
    <submittedName>
        <fullName evidence="1">Uncharacterized protein</fullName>
    </submittedName>
</protein>
<reference evidence="2" key="1">
    <citation type="submission" date="2014-09" db="EMBL/GenBank/DDBJ databases">
        <authorList>
            <person name="Mudge J."/>
            <person name="Ramaraj T."/>
            <person name="Lindquist I.E."/>
            <person name="Bharti A.K."/>
            <person name="Sundararajan A."/>
            <person name="Cameron C.T."/>
            <person name="Woodward J.E."/>
            <person name="May G.D."/>
            <person name="Brubaker C."/>
            <person name="Broadhvest J."/>
            <person name="Wilkins T.A."/>
        </authorList>
    </citation>
    <scope>NUCLEOTIDE SEQUENCE</scope>
    <source>
        <strain evidence="2">cv. AKA8401</strain>
    </source>
</reference>
<dbReference type="AlphaFoldDB" id="A0A0B0PGV1"/>
<dbReference type="Proteomes" id="UP000032142">
    <property type="component" value="Unassembled WGS sequence"/>
</dbReference>
<proteinExistence type="predicted"/>
<name>A0A0B0PGV1_GOSAR</name>
<accession>A0A0B0PGV1</accession>